<comment type="caution">
    <text evidence="2">The sequence shown here is derived from an EMBL/GenBank/DDBJ whole genome shotgun (WGS) entry which is preliminary data.</text>
</comment>
<evidence type="ECO:0000259" key="1">
    <source>
        <dbReference type="Pfam" id="PF00535"/>
    </source>
</evidence>
<dbReference type="Proteomes" id="UP000712527">
    <property type="component" value="Unassembled WGS sequence"/>
</dbReference>
<evidence type="ECO:0000313" key="2">
    <source>
        <dbReference type="EMBL" id="MBM6774920.1"/>
    </source>
</evidence>
<sequence length="329" mass="38193">MGKIQMINKPVLSIIIPVYNANQYLDDCLRSIFMQGFKDDEFEVLCIDDGSTDSSVEIIRKWSKVHLNIRTFHQANAGVSAARNLGLSQVTGSYFQFVDADDVVVPGSLKIICDLMRELHCTVAQFNFKNGFEFKYVKPMDISKYYVDEMTLSGSVWRYIFSSAEFGNMTFDTELKYEEDTFFVQCVRLHRPRCLVVEDRCYFYRQSQRSAMATRDFSICAESMLRIATNLQKILHEGTFQNESQRIIKWSARATAGYIYYRLRAGFKDSPFQMLRNMGLWPYPKEWDLLRVRTESGGGKLTLSNWLLFLVGIRPIWFVINKINILSGR</sequence>
<accession>A0ABS2F1V1</accession>
<dbReference type="Gene3D" id="3.90.550.10">
    <property type="entry name" value="Spore Coat Polysaccharide Biosynthesis Protein SpsA, Chain A"/>
    <property type="match status" value="1"/>
</dbReference>
<dbReference type="InterPro" id="IPR001173">
    <property type="entry name" value="Glyco_trans_2-like"/>
</dbReference>
<protein>
    <submittedName>
        <fullName evidence="2">Glycosyltransferase</fullName>
    </submittedName>
</protein>
<feature type="domain" description="Glycosyltransferase 2-like" evidence="1">
    <location>
        <begin position="13"/>
        <end position="141"/>
    </location>
</feature>
<reference evidence="2 3" key="1">
    <citation type="journal article" date="2021" name="Sci. Rep.">
        <title>The distribution of antibiotic resistance genes in chicken gut microbiota commensals.</title>
        <authorList>
            <person name="Juricova H."/>
            <person name="Matiasovicova J."/>
            <person name="Kubasova T."/>
            <person name="Cejkova D."/>
            <person name="Rychlik I."/>
        </authorList>
    </citation>
    <scope>NUCLEOTIDE SEQUENCE [LARGE SCALE GENOMIC DNA]</scope>
    <source>
        <strain evidence="2 3">An794</strain>
    </source>
</reference>
<dbReference type="PANTHER" id="PTHR22916">
    <property type="entry name" value="GLYCOSYLTRANSFERASE"/>
    <property type="match status" value="1"/>
</dbReference>
<keyword evidence="3" id="KW-1185">Reference proteome</keyword>
<name>A0ABS2F1V1_9ACTN</name>
<dbReference type="RefSeq" id="WP_204793264.1">
    <property type="nucleotide sequence ID" value="NZ_JACSNQ010000008.1"/>
</dbReference>
<proteinExistence type="predicted"/>
<dbReference type="EMBL" id="JACSNQ010000008">
    <property type="protein sequence ID" value="MBM6774920.1"/>
    <property type="molecule type" value="Genomic_DNA"/>
</dbReference>
<organism evidence="2 3">
    <name type="scientific">Olsenella profusa</name>
    <dbReference type="NCBI Taxonomy" id="138595"/>
    <lineage>
        <taxon>Bacteria</taxon>
        <taxon>Bacillati</taxon>
        <taxon>Actinomycetota</taxon>
        <taxon>Coriobacteriia</taxon>
        <taxon>Coriobacteriales</taxon>
        <taxon>Atopobiaceae</taxon>
        <taxon>Olsenella</taxon>
    </lineage>
</organism>
<evidence type="ECO:0000313" key="3">
    <source>
        <dbReference type="Proteomes" id="UP000712527"/>
    </source>
</evidence>
<gene>
    <name evidence="2" type="ORF">H9X80_05120</name>
</gene>
<dbReference type="SUPFAM" id="SSF53448">
    <property type="entry name" value="Nucleotide-diphospho-sugar transferases"/>
    <property type="match status" value="1"/>
</dbReference>
<dbReference type="InterPro" id="IPR029044">
    <property type="entry name" value="Nucleotide-diphossugar_trans"/>
</dbReference>
<dbReference type="PANTHER" id="PTHR22916:SF3">
    <property type="entry name" value="UDP-GLCNAC:BETAGAL BETA-1,3-N-ACETYLGLUCOSAMINYLTRANSFERASE-LIKE PROTEIN 1"/>
    <property type="match status" value="1"/>
</dbReference>
<dbReference type="Pfam" id="PF00535">
    <property type="entry name" value="Glycos_transf_2"/>
    <property type="match status" value="1"/>
</dbReference>
<dbReference type="CDD" id="cd00761">
    <property type="entry name" value="Glyco_tranf_GTA_type"/>
    <property type="match status" value="1"/>
</dbReference>